<sequence length="141" mass="16066">MIIKPISQGQESSIPESYISVKLLLHLQHLISRESRDRITRIVSLWVTTTTKATDLTNLAPSNNRSQTPNSRYLAAIVSFFSGARKKPPRFWGYFGWNPVGDEPAQGDPSQLFVIWIMASRDDREEFGTEKYFGGRFSSRL</sequence>
<dbReference type="AlphaFoldDB" id="A0A8X6TPU3"/>
<gene>
    <name evidence="1" type="ORF">NPIL_62081</name>
</gene>
<protein>
    <submittedName>
        <fullName evidence="1">Uncharacterized protein</fullName>
    </submittedName>
</protein>
<keyword evidence="2" id="KW-1185">Reference proteome</keyword>
<evidence type="ECO:0000313" key="1">
    <source>
        <dbReference type="EMBL" id="GFT43174.1"/>
    </source>
</evidence>
<comment type="caution">
    <text evidence="1">The sequence shown here is derived from an EMBL/GenBank/DDBJ whole genome shotgun (WGS) entry which is preliminary data.</text>
</comment>
<evidence type="ECO:0000313" key="2">
    <source>
        <dbReference type="Proteomes" id="UP000887013"/>
    </source>
</evidence>
<reference evidence="1" key="1">
    <citation type="submission" date="2020-08" db="EMBL/GenBank/DDBJ databases">
        <title>Multicomponent nature underlies the extraordinary mechanical properties of spider dragline silk.</title>
        <authorList>
            <person name="Kono N."/>
            <person name="Nakamura H."/>
            <person name="Mori M."/>
            <person name="Yoshida Y."/>
            <person name="Ohtoshi R."/>
            <person name="Malay A.D."/>
            <person name="Moran D.A.P."/>
            <person name="Tomita M."/>
            <person name="Numata K."/>
            <person name="Arakawa K."/>
        </authorList>
    </citation>
    <scope>NUCLEOTIDE SEQUENCE</scope>
</reference>
<name>A0A8X6TPU3_NEPPI</name>
<dbReference type="EMBL" id="BMAW01064069">
    <property type="protein sequence ID" value="GFT43174.1"/>
    <property type="molecule type" value="Genomic_DNA"/>
</dbReference>
<proteinExistence type="predicted"/>
<organism evidence="1 2">
    <name type="scientific">Nephila pilipes</name>
    <name type="common">Giant wood spider</name>
    <name type="synonym">Nephila maculata</name>
    <dbReference type="NCBI Taxonomy" id="299642"/>
    <lineage>
        <taxon>Eukaryota</taxon>
        <taxon>Metazoa</taxon>
        <taxon>Ecdysozoa</taxon>
        <taxon>Arthropoda</taxon>
        <taxon>Chelicerata</taxon>
        <taxon>Arachnida</taxon>
        <taxon>Araneae</taxon>
        <taxon>Araneomorphae</taxon>
        <taxon>Entelegynae</taxon>
        <taxon>Araneoidea</taxon>
        <taxon>Nephilidae</taxon>
        <taxon>Nephila</taxon>
    </lineage>
</organism>
<accession>A0A8X6TPU3</accession>
<dbReference type="Proteomes" id="UP000887013">
    <property type="component" value="Unassembled WGS sequence"/>
</dbReference>